<evidence type="ECO:0000256" key="1">
    <source>
        <dbReference type="ARBA" id="ARBA00004571"/>
    </source>
</evidence>
<evidence type="ECO:0000256" key="10">
    <source>
        <dbReference type="ARBA" id="ARBA00023114"/>
    </source>
</evidence>
<keyword evidence="12" id="KW-0564">Palmitate</keyword>
<gene>
    <name evidence="18" type="ORF">DFR48_1197</name>
</gene>
<keyword evidence="4" id="KW-1134">Transmembrane beta strand</keyword>
<evidence type="ECO:0000256" key="13">
    <source>
        <dbReference type="ARBA" id="ARBA00023237"/>
    </source>
</evidence>
<dbReference type="AlphaFoldDB" id="A0A6I7HH49"/>
<evidence type="ECO:0000313" key="19">
    <source>
        <dbReference type="Proteomes" id="UP000252582"/>
    </source>
</evidence>
<feature type="signal peptide" evidence="15">
    <location>
        <begin position="1"/>
        <end position="19"/>
    </location>
</feature>
<evidence type="ECO:0000256" key="6">
    <source>
        <dbReference type="ARBA" id="ARBA00022692"/>
    </source>
</evidence>
<evidence type="ECO:0000256" key="3">
    <source>
        <dbReference type="ARBA" id="ARBA00022448"/>
    </source>
</evidence>
<keyword evidence="10" id="KW-0626">Porin</keyword>
<dbReference type="Pfam" id="PF22461">
    <property type="entry name" value="SLBB_2"/>
    <property type="match status" value="1"/>
</dbReference>
<dbReference type="PROSITE" id="PS51257">
    <property type="entry name" value="PROKAR_LIPOPROTEIN"/>
    <property type="match status" value="1"/>
</dbReference>
<evidence type="ECO:0000256" key="15">
    <source>
        <dbReference type="SAM" id="SignalP"/>
    </source>
</evidence>
<evidence type="ECO:0000256" key="5">
    <source>
        <dbReference type="ARBA" id="ARBA00022597"/>
    </source>
</evidence>
<dbReference type="InterPro" id="IPR003715">
    <property type="entry name" value="Poly_export_N"/>
</dbReference>
<dbReference type="GO" id="GO:0009279">
    <property type="term" value="C:cell outer membrane"/>
    <property type="evidence" value="ECO:0007669"/>
    <property type="project" value="UniProtKB-SubCell"/>
</dbReference>
<dbReference type="Gene3D" id="3.30.1950.10">
    <property type="entry name" value="wza like domain"/>
    <property type="match status" value="1"/>
</dbReference>
<dbReference type="InterPro" id="IPR054765">
    <property type="entry name" value="SLBB_dom"/>
</dbReference>
<comment type="similarity">
    <text evidence="2">Belongs to the BexD/CtrA/VexA family.</text>
</comment>
<evidence type="ECO:0000256" key="8">
    <source>
        <dbReference type="ARBA" id="ARBA00023047"/>
    </source>
</evidence>
<feature type="domain" description="SLBB" evidence="17">
    <location>
        <begin position="255"/>
        <end position="356"/>
    </location>
</feature>
<dbReference type="Pfam" id="PF02563">
    <property type="entry name" value="Poly_export"/>
    <property type="match status" value="1"/>
</dbReference>
<keyword evidence="19" id="KW-1185">Reference proteome</keyword>
<dbReference type="Gene3D" id="3.10.560.10">
    <property type="entry name" value="Outer membrane lipoprotein wza domain like"/>
    <property type="match status" value="2"/>
</dbReference>
<evidence type="ECO:0000256" key="7">
    <source>
        <dbReference type="ARBA" id="ARBA00022729"/>
    </source>
</evidence>
<comment type="caution">
    <text evidence="18">The sequence shown here is derived from an EMBL/GenBank/DDBJ whole genome shotgun (WGS) entry which is preliminary data.</text>
</comment>
<reference evidence="18 19" key="1">
    <citation type="submission" date="2018-07" db="EMBL/GenBank/DDBJ databases">
        <title>Genomic Encyclopedia of Type Strains, Phase IV (KMG-IV): sequencing the most valuable type-strain genomes for metagenomic binning, comparative biology and taxonomic classification.</title>
        <authorList>
            <person name="Goeker M."/>
        </authorList>
    </citation>
    <scope>NUCLEOTIDE SEQUENCE [LARGE SCALE GENOMIC DNA]</scope>
    <source>
        <strain evidence="18 19">DSM 25528</strain>
    </source>
</reference>
<dbReference type="GO" id="GO:0015288">
    <property type="term" value="F:porin activity"/>
    <property type="evidence" value="ECO:0007669"/>
    <property type="project" value="UniProtKB-KW"/>
</dbReference>
<keyword evidence="9" id="KW-0406">Ion transport</keyword>
<dbReference type="EMBL" id="QPIX01000019">
    <property type="protein sequence ID" value="RCW19733.1"/>
    <property type="molecule type" value="Genomic_DNA"/>
</dbReference>
<dbReference type="RefSeq" id="WP_170141962.1">
    <property type="nucleotide sequence ID" value="NZ_QPIX01000019.1"/>
</dbReference>
<comment type="subcellular location">
    <subcellularLocation>
        <location evidence="1">Cell outer membrane</location>
        <topology evidence="1">Multi-pass membrane protein</topology>
    </subcellularLocation>
</comment>
<keyword evidence="3" id="KW-0813">Transport</keyword>
<dbReference type="PANTHER" id="PTHR33619">
    <property type="entry name" value="POLYSACCHARIDE EXPORT PROTEIN GFCE-RELATED"/>
    <property type="match status" value="1"/>
</dbReference>
<evidence type="ECO:0000313" key="18">
    <source>
        <dbReference type="EMBL" id="RCW19733.1"/>
    </source>
</evidence>
<keyword evidence="7 15" id="KW-0732">Signal</keyword>
<keyword evidence="11" id="KW-0472">Membrane</keyword>
<dbReference type="Proteomes" id="UP000252582">
    <property type="component" value="Unassembled WGS sequence"/>
</dbReference>
<dbReference type="GO" id="GO:0046930">
    <property type="term" value="C:pore complex"/>
    <property type="evidence" value="ECO:0007669"/>
    <property type="project" value="UniProtKB-KW"/>
</dbReference>
<evidence type="ECO:0000256" key="4">
    <source>
        <dbReference type="ARBA" id="ARBA00022452"/>
    </source>
</evidence>
<evidence type="ECO:0000256" key="14">
    <source>
        <dbReference type="ARBA" id="ARBA00023288"/>
    </source>
</evidence>
<evidence type="ECO:0000256" key="9">
    <source>
        <dbReference type="ARBA" id="ARBA00023065"/>
    </source>
</evidence>
<dbReference type="GO" id="GO:0015159">
    <property type="term" value="F:polysaccharide transmembrane transporter activity"/>
    <property type="evidence" value="ECO:0007669"/>
    <property type="project" value="InterPro"/>
</dbReference>
<feature type="chain" id="PRO_5026306095" evidence="15">
    <location>
        <begin position="20"/>
        <end position="389"/>
    </location>
</feature>
<evidence type="ECO:0000259" key="16">
    <source>
        <dbReference type="Pfam" id="PF02563"/>
    </source>
</evidence>
<protein>
    <submittedName>
        <fullName evidence="18">Polysaccharide export outer membrane protein</fullName>
    </submittedName>
</protein>
<evidence type="ECO:0000256" key="11">
    <source>
        <dbReference type="ARBA" id="ARBA00023136"/>
    </source>
</evidence>
<evidence type="ECO:0000256" key="12">
    <source>
        <dbReference type="ARBA" id="ARBA00023139"/>
    </source>
</evidence>
<keyword evidence="13" id="KW-0998">Cell outer membrane</keyword>
<keyword evidence="5" id="KW-0762">Sugar transport</keyword>
<evidence type="ECO:0000256" key="2">
    <source>
        <dbReference type="ARBA" id="ARBA00009450"/>
    </source>
</evidence>
<organism evidence="18 19">
    <name type="scientific">Ciceribacter lividus</name>
    <dbReference type="NCBI Taxonomy" id="1197950"/>
    <lineage>
        <taxon>Bacteria</taxon>
        <taxon>Pseudomonadati</taxon>
        <taxon>Pseudomonadota</taxon>
        <taxon>Alphaproteobacteria</taxon>
        <taxon>Hyphomicrobiales</taxon>
        <taxon>Rhizobiaceae</taxon>
        <taxon>Ciceribacter</taxon>
    </lineage>
</organism>
<name>A0A6I7HH49_9HYPH</name>
<keyword evidence="14" id="KW-0449">Lipoprotein</keyword>
<dbReference type="PANTHER" id="PTHR33619:SF3">
    <property type="entry name" value="POLYSACCHARIDE EXPORT PROTEIN GFCE-RELATED"/>
    <property type="match status" value="1"/>
</dbReference>
<accession>A0A6I7HH49</accession>
<evidence type="ECO:0000259" key="17">
    <source>
        <dbReference type="Pfam" id="PF22461"/>
    </source>
</evidence>
<keyword evidence="8" id="KW-0625">Polysaccharide transport</keyword>
<dbReference type="GO" id="GO:0006811">
    <property type="term" value="P:monoatomic ion transport"/>
    <property type="evidence" value="ECO:0007669"/>
    <property type="project" value="UniProtKB-KW"/>
</dbReference>
<keyword evidence="6" id="KW-0812">Transmembrane</keyword>
<sequence length="389" mass="40757">MGKGLAATLISLTTSVALAGCQVVSSRGPMAPDVLSSAKESGSQTANYHVVDLSESVANLLLHSPVASLSASFGTKPPPPRQVLGVGDTLSISIFESAPGGLFSPPEQAIVSGSRQAVLPNQIIDQAGYIDVPYGGKIRAAGSTPSEVAKRIESALASRAIEPQAMVSAVDTTANTATVLGNVSNTGRVKLSIGGDHILTVLANAGMHDSETEAVVRLVRRGTVQTVPLTTVLNVPSENIYVYPGDTIFVLKEPQVFNVMGAVTKAGQYPVGFSNQTIAGAISLAGGLLDTMADAGGVFVFRFESTETARKLLPPGTVLKETPSGVPIVFRIRFSDPRSFFWLQQIKIRNNDLVYVANAVSVELQKFVDLASQMSLVGLRGAQIRNALE</sequence>
<dbReference type="InterPro" id="IPR049712">
    <property type="entry name" value="Poly_export"/>
</dbReference>
<proteinExistence type="inferred from homology"/>
<feature type="domain" description="Polysaccharide export protein N-terminal" evidence="16">
    <location>
        <begin position="77"/>
        <end position="168"/>
    </location>
</feature>